<evidence type="ECO:0000259" key="9">
    <source>
        <dbReference type="Pfam" id="PF00501"/>
    </source>
</evidence>
<keyword evidence="4" id="KW-0443">Lipid metabolism</keyword>
<dbReference type="InterPro" id="IPR025110">
    <property type="entry name" value="AMP-bd_C"/>
</dbReference>
<proteinExistence type="inferred from homology"/>
<feature type="domain" description="AMP-binding enzyme C-terminal" evidence="10">
    <location>
        <begin position="448"/>
        <end position="523"/>
    </location>
</feature>
<evidence type="ECO:0000256" key="2">
    <source>
        <dbReference type="ARBA" id="ARBA00022598"/>
    </source>
</evidence>
<dbReference type="RefSeq" id="WP_246370951.1">
    <property type="nucleotide sequence ID" value="NZ_JACIDK010000004.1"/>
</dbReference>
<sequence>MQGLMQDWPLTVDKILDHAKAWHGGREVVSRSVEGPIVRTTYAAIHERAKRVSNALKALGVVPGDRVATLAWNTGRHIEAWYGIMGIGAVCHTLNPRLFAEQLVYIINHADDKVIFTDLTFLPILAGIRDQIPGVKHFVVFSDEAHLGDQLPGALAYESLIEQASPDVTWGGFDENTAAGLCYTSGTTGNPKGVLYSHRSNFLHTLVTMGGDVLGIRATDTVLPVVPMFHANAWGLAFSAPAVGAKLVMPGQKLDGASVHELLETEGVTFSAAVPTVWQMLLQHLRATKSQLTTLKRVVIGGSAVPESIVRGFRDEFGVDVTHAWGMTETSPLGTQATPNAAIAAMDAETQLQFKLKQGRAPLGIELKLVDDEEKDLPHDGATFGRLKVAGPFVVGRYFKSEGGNILDEAGFFDTGDVATLDEHGFMQITDRAKDVIKSGGEWISSIEIENIAAGHPKAELAAVIGVAHPKWDERPLLLVKLKAGEEATKEEFLQFLEGKIAKWWTPDDVAFVDEIPLGATGKIDKKLIRDRMKDYVLPTAAAGGAAALAVTPEPKIYAPEPEAPASDDGSWLQWTPGPDQTVDRSAMRVPSTADPQPPEAPADAVRPFRRS</sequence>
<dbReference type="GO" id="GO:0006631">
    <property type="term" value="P:fatty acid metabolic process"/>
    <property type="evidence" value="ECO:0007669"/>
    <property type="project" value="UniProtKB-KW"/>
</dbReference>
<keyword evidence="2 11" id="KW-0436">Ligase</keyword>
<gene>
    <name evidence="11" type="ORF">GGQ61_003211</name>
</gene>
<evidence type="ECO:0000259" key="10">
    <source>
        <dbReference type="Pfam" id="PF13193"/>
    </source>
</evidence>
<comment type="catalytic activity">
    <reaction evidence="5">
        <text>3-(methylsulfanyl)propanoate + ATP + CoA = 3-(methylsulfanyl)propanoyl-CoA + AMP + diphosphate</text>
        <dbReference type="Rhea" id="RHEA:43052"/>
        <dbReference type="ChEBI" id="CHEBI:30616"/>
        <dbReference type="ChEBI" id="CHEBI:33019"/>
        <dbReference type="ChEBI" id="CHEBI:49016"/>
        <dbReference type="ChEBI" id="CHEBI:57287"/>
        <dbReference type="ChEBI" id="CHEBI:82815"/>
        <dbReference type="ChEBI" id="CHEBI:456215"/>
        <dbReference type="EC" id="6.2.1.44"/>
    </reaction>
    <physiologicalReaction direction="left-to-right" evidence="5">
        <dbReference type="Rhea" id="RHEA:43053"/>
    </physiologicalReaction>
</comment>
<dbReference type="Proteomes" id="UP000530564">
    <property type="component" value="Unassembled WGS sequence"/>
</dbReference>
<dbReference type="FunFam" id="3.30.300.30:FF:000008">
    <property type="entry name" value="2,3-dihydroxybenzoate-AMP ligase"/>
    <property type="match status" value="1"/>
</dbReference>
<dbReference type="PROSITE" id="PS00455">
    <property type="entry name" value="AMP_BINDING"/>
    <property type="match status" value="1"/>
</dbReference>
<evidence type="ECO:0000256" key="4">
    <source>
        <dbReference type="ARBA" id="ARBA00023098"/>
    </source>
</evidence>
<evidence type="ECO:0000256" key="5">
    <source>
        <dbReference type="ARBA" id="ARBA00051915"/>
    </source>
</evidence>
<comment type="caution">
    <text evidence="11">The sequence shown here is derived from an EMBL/GenBank/DDBJ whole genome shotgun (WGS) entry which is preliminary data.</text>
</comment>
<dbReference type="InterPro" id="IPR045851">
    <property type="entry name" value="AMP-bd_C_sf"/>
</dbReference>
<accession>A0A840A266</accession>
<dbReference type="SUPFAM" id="SSF56801">
    <property type="entry name" value="Acetyl-CoA synthetase-like"/>
    <property type="match status" value="1"/>
</dbReference>
<dbReference type="InterPro" id="IPR000873">
    <property type="entry name" value="AMP-dep_synth/lig_dom"/>
</dbReference>
<evidence type="ECO:0000256" key="8">
    <source>
        <dbReference type="SAM" id="MobiDB-lite"/>
    </source>
</evidence>
<evidence type="ECO:0000256" key="6">
    <source>
        <dbReference type="ARBA" id="ARBA00066616"/>
    </source>
</evidence>
<dbReference type="EC" id="6.2.1.44" evidence="6"/>
<dbReference type="InterPro" id="IPR020845">
    <property type="entry name" value="AMP-binding_CS"/>
</dbReference>
<protein>
    <recommendedName>
        <fullName evidence="7">3-methylmercaptopropionyl-CoA ligase</fullName>
        <ecNumber evidence="6">6.2.1.44</ecNumber>
    </recommendedName>
</protein>
<keyword evidence="12" id="KW-1185">Reference proteome</keyword>
<name>A0A840A266_9CAUL</name>
<reference evidence="11 12" key="1">
    <citation type="submission" date="2020-08" db="EMBL/GenBank/DDBJ databases">
        <title>Genomic Encyclopedia of Type Strains, Phase IV (KMG-IV): sequencing the most valuable type-strain genomes for metagenomic binning, comparative biology and taxonomic classification.</title>
        <authorList>
            <person name="Goeker M."/>
        </authorList>
    </citation>
    <scope>NUCLEOTIDE SEQUENCE [LARGE SCALE GENOMIC DNA]</scope>
    <source>
        <strain evidence="11 12">DSM 21793</strain>
    </source>
</reference>
<dbReference type="PANTHER" id="PTHR43859">
    <property type="entry name" value="ACYL-ACTIVATING ENZYME"/>
    <property type="match status" value="1"/>
</dbReference>
<feature type="region of interest" description="Disordered" evidence="8">
    <location>
        <begin position="558"/>
        <end position="612"/>
    </location>
</feature>
<evidence type="ECO:0000256" key="1">
    <source>
        <dbReference type="ARBA" id="ARBA00006432"/>
    </source>
</evidence>
<dbReference type="NCBIfam" id="NF004674">
    <property type="entry name" value="PRK06018.1"/>
    <property type="match status" value="1"/>
</dbReference>
<dbReference type="NCBIfam" id="NF004837">
    <property type="entry name" value="PRK06187.1"/>
    <property type="match status" value="1"/>
</dbReference>
<dbReference type="AlphaFoldDB" id="A0A840A266"/>
<evidence type="ECO:0000313" key="12">
    <source>
        <dbReference type="Proteomes" id="UP000530564"/>
    </source>
</evidence>
<dbReference type="PANTHER" id="PTHR43859:SF4">
    <property type="entry name" value="BUTANOATE--COA LIGASE AAE1-RELATED"/>
    <property type="match status" value="1"/>
</dbReference>
<dbReference type="GO" id="GO:0016874">
    <property type="term" value="F:ligase activity"/>
    <property type="evidence" value="ECO:0007669"/>
    <property type="project" value="UniProtKB-KW"/>
</dbReference>
<keyword evidence="3" id="KW-0276">Fatty acid metabolism</keyword>
<dbReference type="EMBL" id="JACIDK010000004">
    <property type="protein sequence ID" value="MBB3892478.1"/>
    <property type="molecule type" value="Genomic_DNA"/>
</dbReference>
<evidence type="ECO:0000256" key="7">
    <source>
        <dbReference type="ARBA" id="ARBA00067668"/>
    </source>
</evidence>
<dbReference type="Pfam" id="PF13193">
    <property type="entry name" value="AMP-binding_C"/>
    <property type="match status" value="1"/>
</dbReference>
<dbReference type="Gene3D" id="3.40.50.12780">
    <property type="entry name" value="N-terminal domain of ligase-like"/>
    <property type="match status" value="1"/>
</dbReference>
<feature type="domain" description="AMP-dependent synthetase/ligase" evidence="9">
    <location>
        <begin position="25"/>
        <end position="399"/>
    </location>
</feature>
<evidence type="ECO:0000313" key="11">
    <source>
        <dbReference type="EMBL" id="MBB3892478.1"/>
    </source>
</evidence>
<dbReference type="CDD" id="cd12119">
    <property type="entry name" value="ttLC_FACS_AlkK_like"/>
    <property type="match status" value="1"/>
</dbReference>
<evidence type="ECO:0000256" key="3">
    <source>
        <dbReference type="ARBA" id="ARBA00022832"/>
    </source>
</evidence>
<dbReference type="InterPro" id="IPR042099">
    <property type="entry name" value="ANL_N_sf"/>
</dbReference>
<organism evidence="11 12">
    <name type="scientific">Phenylobacterium haematophilum</name>
    <dbReference type="NCBI Taxonomy" id="98513"/>
    <lineage>
        <taxon>Bacteria</taxon>
        <taxon>Pseudomonadati</taxon>
        <taxon>Pseudomonadota</taxon>
        <taxon>Alphaproteobacteria</taxon>
        <taxon>Caulobacterales</taxon>
        <taxon>Caulobacteraceae</taxon>
        <taxon>Phenylobacterium</taxon>
    </lineage>
</organism>
<comment type="similarity">
    <text evidence="1">Belongs to the ATP-dependent AMP-binding enzyme family.</text>
</comment>
<dbReference type="Pfam" id="PF00501">
    <property type="entry name" value="AMP-binding"/>
    <property type="match status" value="1"/>
</dbReference>
<dbReference type="Gene3D" id="3.30.300.30">
    <property type="match status" value="1"/>
</dbReference>